<dbReference type="NCBIfam" id="TIGR00778">
    <property type="entry name" value="ahpD_dom"/>
    <property type="match status" value="1"/>
</dbReference>
<dbReference type="Proteomes" id="UP000315700">
    <property type="component" value="Chromosome"/>
</dbReference>
<accession>A0A517S7E5</accession>
<organism evidence="2 3">
    <name type="scientific">Caulifigura coniformis</name>
    <dbReference type="NCBI Taxonomy" id="2527983"/>
    <lineage>
        <taxon>Bacteria</taxon>
        <taxon>Pseudomonadati</taxon>
        <taxon>Planctomycetota</taxon>
        <taxon>Planctomycetia</taxon>
        <taxon>Planctomycetales</taxon>
        <taxon>Planctomycetaceae</taxon>
        <taxon>Caulifigura</taxon>
    </lineage>
</organism>
<gene>
    <name evidence="2" type="ORF">Pan44_00400</name>
</gene>
<dbReference type="Gene3D" id="1.20.1290.10">
    <property type="entry name" value="AhpD-like"/>
    <property type="match status" value="1"/>
</dbReference>
<dbReference type="EMBL" id="CP036271">
    <property type="protein sequence ID" value="QDT52033.1"/>
    <property type="molecule type" value="Genomic_DNA"/>
</dbReference>
<evidence type="ECO:0000313" key="3">
    <source>
        <dbReference type="Proteomes" id="UP000315700"/>
    </source>
</evidence>
<evidence type="ECO:0000313" key="2">
    <source>
        <dbReference type="EMBL" id="QDT52033.1"/>
    </source>
</evidence>
<dbReference type="KEGG" id="ccos:Pan44_00400"/>
<dbReference type="InterPro" id="IPR029032">
    <property type="entry name" value="AhpD-like"/>
</dbReference>
<dbReference type="OrthoDB" id="9801997at2"/>
<dbReference type="PANTHER" id="PTHR34846:SF10">
    <property type="entry name" value="CYTOPLASMIC PROTEIN"/>
    <property type="match status" value="1"/>
</dbReference>
<name>A0A517S7E5_9PLAN</name>
<dbReference type="InterPro" id="IPR003779">
    <property type="entry name" value="CMD-like"/>
</dbReference>
<feature type="domain" description="Carboxymuconolactone decarboxylase-like" evidence="1">
    <location>
        <begin position="18"/>
        <end position="94"/>
    </location>
</feature>
<dbReference type="PANTHER" id="PTHR34846">
    <property type="entry name" value="4-CARBOXYMUCONOLACTONE DECARBOXYLASE FAMILY PROTEIN (AFU_ORTHOLOGUE AFUA_6G11590)"/>
    <property type="match status" value="1"/>
</dbReference>
<keyword evidence="3" id="KW-1185">Reference proteome</keyword>
<dbReference type="RefSeq" id="WP_145025978.1">
    <property type="nucleotide sequence ID" value="NZ_CP036271.1"/>
</dbReference>
<dbReference type="InParanoid" id="A0A517S7E5"/>
<dbReference type="GO" id="GO:0051920">
    <property type="term" value="F:peroxiredoxin activity"/>
    <property type="evidence" value="ECO:0007669"/>
    <property type="project" value="InterPro"/>
</dbReference>
<protein>
    <submittedName>
        <fullName evidence="2">Carboxymuconolactone decarboxylase family protein</fullName>
    </submittedName>
</protein>
<dbReference type="Pfam" id="PF02627">
    <property type="entry name" value="CMD"/>
    <property type="match status" value="1"/>
</dbReference>
<proteinExistence type="predicted"/>
<dbReference type="InterPro" id="IPR004675">
    <property type="entry name" value="AhpD_core"/>
</dbReference>
<dbReference type="SUPFAM" id="SSF69118">
    <property type="entry name" value="AhpD-like"/>
    <property type="match status" value="1"/>
</dbReference>
<evidence type="ECO:0000259" key="1">
    <source>
        <dbReference type="Pfam" id="PF02627"/>
    </source>
</evidence>
<sequence>MQGRLNPASLAPEPYRKQVAMETYLAGCGLDPVIKHLVKIRASQINGCAYCIDMHTKDARAEGETEQRIYALSAWRETPFFTDRERAALAWTEAVTLVPQGVSDELFETTSEHFPEKELVDLTWAIASINAWNRIAISFRSVPGEYQSPATKHAAAT</sequence>
<dbReference type="AlphaFoldDB" id="A0A517S7E5"/>
<reference evidence="2 3" key="1">
    <citation type="submission" date="2019-02" db="EMBL/GenBank/DDBJ databases">
        <title>Deep-cultivation of Planctomycetes and their phenomic and genomic characterization uncovers novel biology.</title>
        <authorList>
            <person name="Wiegand S."/>
            <person name="Jogler M."/>
            <person name="Boedeker C."/>
            <person name="Pinto D."/>
            <person name="Vollmers J."/>
            <person name="Rivas-Marin E."/>
            <person name="Kohn T."/>
            <person name="Peeters S.H."/>
            <person name="Heuer A."/>
            <person name="Rast P."/>
            <person name="Oberbeckmann S."/>
            <person name="Bunk B."/>
            <person name="Jeske O."/>
            <person name="Meyerdierks A."/>
            <person name="Storesund J.E."/>
            <person name="Kallscheuer N."/>
            <person name="Luecker S."/>
            <person name="Lage O.M."/>
            <person name="Pohl T."/>
            <person name="Merkel B.J."/>
            <person name="Hornburger P."/>
            <person name="Mueller R.-W."/>
            <person name="Bruemmer F."/>
            <person name="Labrenz M."/>
            <person name="Spormann A.M."/>
            <person name="Op den Camp H."/>
            <person name="Overmann J."/>
            <person name="Amann R."/>
            <person name="Jetten M.S.M."/>
            <person name="Mascher T."/>
            <person name="Medema M.H."/>
            <person name="Devos D.P."/>
            <person name="Kaster A.-K."/>
            <person name="Ovreas L."/>
            <person name="Rohde M."/>
            <person name="Galperin M.Y."/>
            <person name="Jogler C."/>
        </authorList>
    </citation>
    <scope>NUCLEOTIDE SEQUENCE [LARGE SCALE GENOMIC DNA]</scope>
    <source>
        <strain evidence="2 3">Pan44</strain>
    </source>
</reference>
<dbReference type="FunCoup" id="A0A517S7E5">
    <property type="interactions" value="31"/>
</dbReference>